<dbReference type="AlphaFoldDB" id="A0A9W6PFK8"/>
<evidence type="ECO:0000313" key="2">
    <source>
        <dbReference type="Proteomes" id="UP001165143"/>
    </source>
</evidence>
<proteinExistence type="predicted"/>
<dbReference type="EMBL" id="BSRX01000009">
    <property type="protein sequence ID" value="GLW53971.1"/>
    <property type="molecule type" value="Genomic_DNA"/>
</dbReference>
<accession>A0A9W6PFK8</accession>
<comment type="caution">
    <text evidence="1">The sequence shown here is derived from an EMBL/GenBank/DDBJ whole genome shotgun (WGS) entry which is preliminary data.</text>
</comment>
<gene>
    <name evidence="1" type="ORF">Kpho01_19820</name>
</gene>
<protein>
    <submittedName>
        <fullName evidence="1">Uncharacterized protein</fullName>
    </submittedName>
</protein>
<dbReference type="Proteomes" id="UP001165143">
    <property type="component" value="Unassembled WGS sequence"/>
</dbReference>
<organism evidence="1 2">
    <name type="scientific">Kitasatospora phosalacinea</name>
    <dbReference type="NCBI Taxonomy" id="2065"/>
    <lineage>
        <taxon>Bacteria</taxon>
        <taxon>Bacillati</taxon>
        <taxon>Actinomycetota</taxon>
        <taxon>Actinomycetes</taxon>
        <taxon>Kitasatosporales</taxon>
        <taxon>Streptomycetaceae</taxon>
        <taxon>Kitasatospora</taxon>
    </lineage>
</organism>
<name>A0A9W6PFK8_9ACTN</name>
<evidence type="ECO:0000313" key="1">
    <source>
        <dbReference type="EMBL" id="GLW53971.1"/>
    </source>
</evidence>
<reference evidence="1" key="1">
    <citation type="submission" date="2023-02" db="EMBL/GenBank/DDBJ databases">
        <title>Kitasatospora phosalacinea NBRC 14362.</title>
        <authorList>
            <person name="Ichikawa N."/>
            <person name="Sato H."/>
            <person name="Tonouchi N."/>
        </authorList>
    </citation>
    <scope>NUCLEOTIDE SEQUENCE</scope>
    <source>
        <strain evidence="1">NBRC 14362</strain>
    </source>
</reference>
<sequence>MSSGSFEQLEADYRAALDRTSKAHSAVEALRGSVEPLGVGQPPEISAALRAAEGEAQQAWNAYIPVRDRYWATRWGHEGNPPKK</sequence>